<dbReference type="InterPro" id="IPR056868">
    <property type="entry name" value="Lipocalin_dom_nem"/>
</dbReference>
<organism evidence="2 3">
    <name type="scientific">Romanomermis culicivorax</name>
    <name type="common">Nematode worm</name>
    <dbReference type="NCBI Taxonomy" id="13658"/>
    <lineage>
        <taxon>Eukaryota</taxon>
        <taxon>Metazoa</taxon>
        <taxon>Ecdysozoa</taxon>
        <taxon>Nematoda</taxon>
        <taxon>Enoplea</taxon>
        <taxon>Dorylaimia</taxon>
        <taxon>Mermithida</taxon>
        <taxon>Mermithoidea</taxon>
        <taxon>Mermithidae</taxon>
        <taxon>Romanomermis</taxon>
    </lineage>
</organism>
<protein>
    <recommendedName>
        <fullName evidence="1">Lipocalin domain-containing protein</fullName>
    </recommendedName>
</protein>
<evidence type="ECO:0000313" key="3">
    <source>
        <dbReference type="WBParaSite" id="nRc.2.0.1.t26233-RA"/>
    </source>
</evidence>
<reference evidence="3" key="1">
    <citation type="submission" date="2022-11" db="UniProtKB">
        <authorList>
            <consortium name="WormBaseParasite"/>
        </authorList>
    </citation>
    <scope>IDENTIFICATION</scope>
</reference>
<keyword evidence="2" id="KW-1185">Reference proteome</keyword>
<dbReference type="PANTHER" id="PTHR37437:SF1">
    <property type="entry name" value="LIPOCALIN-RELATED PROTEIN"/>
    <property type="match status" value="1"/>
</dbReference>
<proteinExistence type="predicted"/>
<evidence type="ECO:0000313" key="2">
    <source>
        <dbReference type="Proteomes" id="UP000887565"/>
    </source>
</evidence>
<dbReference type="PANTHER" id="PTHR37437">
    <property type="entry name" value="LIPOCALIN-RELATED PROTEIN-RELATED"/>
    <property type="match status" value="1"/>
</dbReference>
<dbReference type="Pfam" id="PF24976">
    <property type="entry name" value="Lipocalin_10"/>
    <property type="match status" value="1"/>
</dbReference>
<accession>A0A915JJE5</accession>
<evidence type="ECO:0000259" key="1">
    <source>
        <dbReference type="Pfam" id="PF24976"/>
    </source>
</evidence>
<sequence length="102" mass="12158">MCIRDDKNLSLRWNWIYRVGPSGKDAFGNEQYEYAIVSNWIRYPVMVLVRDPDQFHQKHEEEVLRWLEDNQFVNGFTRAFNLVQPADYANCQYADSAFEIFG</sequence>
<dbReference type="AlphaFoldDB" id="A0A915JJE5"/>
<feature type="domain" description="Lipocalin" evidence="1">
    <location>
        <begin position="19"/>
        <end position="94"/>
    </location>
</feature>
<name>A0A915JJE5_ROMCU</name>
<dbReference type="Proteomes" id="UP000887565">
    <property type="component" value="Unplaced"/>
</dbReference>
<dbReference type="WBParaSite" id="nRc.2.0.1.t26233-RA">
    <property type="protein sequence ID" value="nRc.2.0.1.t26233-RA"/>
    <property type="gene ID" value="nRc.2.0.1.g26233"/>
</dbReference>